<feature type="chain" id="PRO_5005488447" evidence="7">
    <location>
        <begin position="23"/>
        <end position="201"/>
    </location>
</feature>
<dbReference type="GO" id="GO:0009986">
    <property type="term" value="C:cell surface"/>
    <property type="evidence" value="ECO:0007669"/>
    <property type="project" value="TreeGrafter"/>
</dbReference>
<feature type="domain" description="Fibronectin type-II" evidence="8">
    <location>
        <begin position="148"/>
        <end position="196"/>
    </location>
</feature>
<feature type="disulfide bond" evidence="6">
    <location>
        <begin position="167"/>
        <end position="194"/>
    </location>
</feature>
<evidence type="ECO:0000256" key="6">
    <source>
        <dbReference type="PROSITE-ProRule" id="PRU00479"/>
    </source>
</evidence>
<evidence type="ECO:0000259" key="8">
    <source>
        <dbReference type="PROSITE" id="PS51092"/>
    </source>
</evidence>
<feature type="signal peptide" evidence="7">
    <location>
        <begin position="1"/>
        <end position="22"/>
    </location>
</feature>
<feature type="disulfide bond" evidence="6">
    <location>
        <begin position="103"/>
        <end position="130"/>
    </location>
</feature>
<dbReference type="EMBL" id="HACA01016793">
    <property type="protein sequence ID" value="CDW34154.1"/>
    <property type="molecule type" value="Transcribed_RNA"/>
</dbReference>
<evidence type="ECO:0000256" key="2">
    <source>
        <dbReference type="ARBA" id="ARBA00010011"/>
    </source>
</evidence>
<dbReference type="InterPro" id="IPR013806">
    <property type="entry name" value="Kringle-like"/>
</dbReference>
<dbReference type="OrthoDB" id="9025356at2759"/>
<evidence type="ECO:0000256" key="3">
    <source>
        <dbReference type="ARBA" id="ARBA00022525"/>
    </source>
</evidence>
<evidence type="ECO:0000256" key="7">
    <source>
        <dbReference type="SAM" id="SignalP"/>
    </source>
</evidence>
<comment type="similarity">
    <text evidence="2">Belongs to the seminal plasma protein family.</text>
</comment>
<comment type="caution">
    <text evidence="6">Lacks conserved residue(s) required for the propagation of feature annotation.</text>
</comment>
<feature type="domain" description="Fibronectin type-II" evidence="8">
    <location>
        <begin position="84"/>
        <end position="132"/>
    </location>
</feature>
<evidence type="ECO:0000256" key="5">
    <source>
        <dbReference type="ARBA" id="ARBA00023157"/>
    </source>
</evidence>
<organism evidence="9">
    <name type="scientific">Lepeophtheirus salmonis</name>
    <name type="common">Salmon louse</name>
    <name type="synonym">Caligus salmonis</name>
    <dbReference type="NCBI Taxonomy" id="72036"/>
    <lineage>
        <taxon>Eukaryota</taxon>
        <taxon>Metazoa</taxon>
        <taxon>Ecdysozoa</taxon>
        <taxon>Arthropoda</taxon>
        <taxon>Crustacea</taxon>
        <taxon>Multicrustacea</taxon>
        <taxon>Hexanauplia</taxon>
        <taxon>Copepoda</taxon>
        <taxon>Siphonostomatoida</taxon>
        <taxon>Caligidae</taxon>
        <taxon>Lepeophtheirus</taxon>
    </lineage>
</organism>
<dbReference type="PANTHER" id="PTHR22918:SF1">
    <property type="entry name" value="FIBRONECTIN TYPE-II DOMAIN-CONTAINING PROTEIN"/>
    <property type="match status" value="1"/>
</dbReference>
<dbReference type="GO" id="GO:0008201">
    <property type="term" value="F:heparin binding"/>
    <property type="evidence" value="ECO:0007669"/>
    <property type="project" value="TreeGrafter"/>
</dbReference>
<keyword evidence="3" id="KW-0964">Secreted</keyword>
<reference evidence="9" key="1">
    <citation type="submission" date="2014-05" db="EMBL/GenBank/DDBJ databases">
        <authorList>
            <person name="Chronopoulou M."/>
        </authorList>
    </citation>
    <scope>NUCLEOTIDE SEQUENCE</scope>
    <source>
        <tissue evidence="9">Whole organism</tissue>
    </source>
</reference>
<dbReference type="AlphaFoldDB" id="A0A0K2U7B0"/>
<keyword evidence="7" id="KW-0732">Signal</keyword>
<dbReference type="InterPro" id="IPR000562">
    <property type="entry name" value="FN_type2_dom"/>
</dbReference>
<dbReference type="Pfam" id="PF00040">
    <property type="entry name" value="fn2"/>
    <property type="match status" value="2"/>
</dbReference>
<sequence length="201" mass="21226">MSSIKSSLLILISVNLIQMNNGAVMTKTTAPTAPVTLPVTTSSGGPASGGPVFTKTTKGAVMTKTTGASNIKTTVPLSGSCKTGYGNNCRFPFIYAGKTYTTCTNVDYGNTFWCATSIRSNGQARTFDVCTPSCPHESVVRDPNCATVLGKACIFPFTAFGTTYNSCTKVQNNDIPWCATSVDSNHRFVEYETCNSACSIA</sequence>
<dbReference type="GO" id="GO:0005576">
    <property type="term" value="C:extracellular region"/>
    <property type="evidence" value="ECO:0007669"/>
    <property type="project" value="UniProtKB-SubCell"/>
</dbReference>
<dbReference type="Gene3D" id="2.10.10.10">
    <property type="entry name" value="Fibronectin, type II, collagen-binding"/>
    <property type="match status" value="2"/>
</dbReference>
<evidence type="ECO:0000256" key="4">
    <source>
        <dbReference type="ARBA" id="ARBA00022737"/>
    </source>
</evidence>
<name>A0A0K2U7B0_LEPSM</name>
<comment type="subcellular location">
    <subcellularLocation>
        <location evidence="1">Secreted</location>
    </subcellularLocation>
</comment>
<dbReference type="SMART" id="SM00059">
    <property type="entry name" value="FN2"/>
    <property type="match status" value="2"/>
</dbReference>
<accession>A0A0K2U7B0</accession>
<keyword evidence="4" id="KW-0677">Repeat</keyword>
<dbReference type="SUPFAM" id="SSF57440">
    <property type="entry name" value="Kringle-like"/>
    <property type="match status" value="2"/>
</dbReference>
<proteinExistence type="inferred from homology"/>
<keyword evidence="5 6" id="KW-1015">Disulfide bond</keyword>
<protein>
    <submittedName>
        <fullName evidence="9">Matrix metallopeptidase 9 (Gelatinase B, 92kDa gelatinase, 92kDa type IV collagenase) [Nomascus leucogenys]</fullName>
    </submittedName>
</protein>
<evidence type="ECO:0000256" key="1">
    <source>
        <dbReference type="ARBA" id="ARBA00004613"/>
    </source>
</evidence>
<dbReference type="PANTHER" id="PTHR22918">
    <property type="entry name" value="SEMINAL PLASMA PROTEIN"/>
    <property type="match status" value="1"/>
</dbReference>
<evidence type="ECO:0000313" key="9">
    <source>
        <dbReference type="EMBL" id="CDW34154.1"/>
    </source>
</evidence>
<dbReference type="InterPro" id="IPR036943">
    <property type="entry name" value="FN_type2_sf"/>
</dbReference>
<dbReference type="InterPro" id="IPR051666">
    <property type="entry name" value="SP_Capacitation_Regulator"/>
</dbReference>
<gene>
    <name evidence="9" type="primary">MMP9</name>
</gene>
<dbReference type="PROSITE" id="PS51092">
    <property type="entry name" value="FN2_2"/>
    <property type="match status" value="2"/>
</dbReference>